<dbReference type="GO" id="GO:0005886">
    <property type="term" value="C:plasma membrane"/>
    <property type="evidence" value="ECO:0007669"/>
    <property type="project" value="UniProtKB-SubCell"/>
</dbReference>
<feature type="compositionally biased region" description="Low complexity" evidence="6">
    <location>
        <begin position="254"/>
        <end position="268"/>
    </location>
</feature>
<dbReference type="InterPro" id="IPR010432">
    <property type="entry name" value="RDD"/>
</dbReference>
<gene>
    <name evidence="10" type="ORF">DMT42_15290</name>
</gene>
<evidence type="ECO:0000256" key="6">
    <source>
        <dbReference type="SAM" id="MobiDB-lite"/>
    </source>
</evidence>
<keyword evidence="4 7" id="KW-1133">Transmembrane helix</keyword>
<dbReference type="KEGG" id="sact:DMT42_15290"/>
<feature type="domain" description="DUF2510" evidence="9">
    <location>
        <begin position="16"/>
        <end position="45"/>
    </location>
</feature>
<dbReference type="RefSeq" id="WP_110628467.1">
    <property type="nucleotide sequence ID" value="NZ_CP029788.1"/>
</dbReference>
<feature type="compositionally biased region" description="Gly residues" evidence="6">
    <location>
        <begin position="279"/>
        <end position="290"/>
    </location>
</feature>
<evidence type="ECO:0000256" key="1">
    <source>
        <dbReference type="ARBA" id="ARBA00004651"/>
    </source>
</evidence>
<name>A0A2U9P1L0_STRAS</name>
<feature type="domain" description="RDD" evidence="8">
    <location>
        <begin position="461"/>
        <end position="610"/>
    </location>
</feature>
<keyword evidence="5 7" id="KW-0472">Membrane</keyword>
<organism evidence="10 11">
    <name type="scientific">Streptomyces actuosus</name>
    <dbReference type="NCBI Taxonomy" id="1885"/>
    <lineage>
        <taxon>Bacteria</taxon>
        <taxon>Bacillati</taxon>
        <taxon>Actinomycetota</taxon>
        <taxon>Actinomycetes</taxon>
        <taxon>Kitasatosporales</taxon>
        <taxon>Streptomycetaceae</taxon>
        <taxon>Streptomyces</taxon>
    </lineage>
</organism>
<keyword evidence="3 7" id="KW-0812">Transmembrane</keyword>
<dbReference type="Pfam" id="PF06271">
    <property type="entry name" value="RDD"/>
    <property type="match status" value="1"/>
</dbReference>
<keyword evidence="11" id="KW-1185">Reference proteome</keyword>
<evidence type="ECO:0000256" key="5">
    <source>
        <dbReference type="ARBA" id="ARBA00023136"/>
    </source>
</evidence>
<dbReference type="Proteomes" id="UP000247634">
    <property type="component" value="Chromosome"/>
</dbReference>
<dbReference type="OrthoDB" id="4207282at2"/>
<feature type="compositionally biased region" description="Low complexity" evidence="6">
    <location>
        <begin position="305"/>
        <end position="363"/>
    </location>
</feature>
<feature type="compositionally biased region" description="Low complexity" evidence="6">
    <location>
        <begin position="373"/>
        <end position="402"/>
    </location>
</feature>
<feature type="transmembrane region" description="Helical" evidence="7">
    <location>
        <begin position="521"/>
        <end position="543"/>
    </location>
</feature>
<comment type="subcellular location">
    <subcellularLocation>
        <location evidence="1">Cell membrane</location>
        <topology evidence="1">Multi-pass membrane protein</topology>
    </subcellularLocation>
</comment>
<evidence type="ECO:0008006" key="12">
    <source>
        <dbReference type="Google" id="ProtNLM"/>
    </source>
</evidence>
<evidence type="ECO:0000256" key="2">
    <source>
        <dbReference type="ARBA" id="ARBA00022475"/>
    </source>
</evidence>
<feature type="compositionally biased region" description="Low complexity" evidence="6">
    <location>
        <begin position="206"/>
        <end position="229"/>
    </location>
</feature>
<dbReference type="PANTHER" id="PTHR36115:SF4">
    <property type="entry name" value="MEMBRANE PROTEIN"/>
    <property type="match status" value="1"/>
</dbReference>
<evidence type="ECO:0000259" key="9">
    <source>
        <dbReference type="Pfam" id="PF10708"/>
    </source>
</evidence>
<dbReference type="InterPro" id="IPR051791">
    <property type="entry name" value="Pra-immunoreactive"/>
</dbReference>
<evidence type="ECO:0000313" key="11">
    <source>
        <dbReference type="Proteomes" id="UP000247634"/>
    </source>
</evidence>
<evidence type="ECO:0000256" key="7">
    <source>
        <dbReference type="SAM" id="Phobius"/>
    </source>
</evidence>
<dbReference type="PANTHER" id="PTHR36115">
    <property type="entry name" value="PROLINE-RICH ANTIGEN HOMOLOG-RELATED"/>
    <property type="match status" value="1"/>
</dbReference>
<reference evidence="10 11" key="1">
    <citation type="submission" date="2018-06" db="EMBL/GenBank/DDBJ databases">
        <title>The complete genome sequence of a nosiheptide producer Streptomyces actuosus ATCC 25421: deducing the ability of producing a new class III lantibiotics.</title>
        <authorList>
            <person name="Liu W."/>
            <person name="Sun F."/>
            <person name="Hu Y."/>
        </authorList>
    </citation>
    <scope>NUCLEOTIDE SEQUENCE [LARGE SCALE GENOMIC DNA]</scope>
    <source>
        <strain evidence="10 11">ATCC 25421</strain>
    </source>
</reference>
<evidence type="ECO:0000256" key="4">
    <source>
        <dbReference type="ARBA" id="ARBA00022989"/>
    </source>
</evidence>
<dbReference type="Pfam" id="PF10708">
    <property type="entry name" value="DUF2510"/>
    <property type="match status" value="1"/>
</dbReference>
<dbReference type="InterPro" id="IPR018929">
    <property type="entry name" value="DUF2510"/>
</dbReference>
<dbReference type="EMBL" id="CP029788">
    <property type="protein sequence ID" value="AWT43550.1"/>
    <property type="molecule type" value="Genomic_DNA"/>
</dbReference>
<evidence type="ECO:0000259" key="8">
    <source>
        <dbReference type="Pfam" id="PF06271"/>
    </source>
</evidence>
<feature type="region of interest" description="Disordered" evidence="6">
    <location>
        <begin position="1"/>
        <end position="420"/>
    </location>
</feature>
<evidence type="ECO:0000256" key="3">
    <source>
        <dbReference type="ARBA" id="ARBA00022692"/>
    </source>
</evidence>
<dbReference type="AlphaFoldDB" id="A0A2U9P1L0"/>
<feature type="compositionally biased region" description="Low complexity" evidence="6">
    <location>
        <begin position="146"/>
        <end position="163"/>
    </location>
</feature>
<protein>
    <recommendedName>
        <fullName evidence="12">RDD family protein</fullName>
    </recommendedName>
</protein>
<feature type="transmembrane region" description="Helical" evidence="7">
    <location>
        <begin position="576"/>
        <end position="597"/>
    </location>
</feature>
<sequence>MSAPTPAPGDDRPREGYYPDPSIPGYVRYWNGSAWVPGTSRPAPTDGEPLAPPPGVRPAQPASVEETGPHFFDEDPQPGPAADPQEPASAWTADRARQSGFGTDQDRRVSWGTPGAAADPRVPTDPARTPAPGSGPAQPPVPGRPAVPGQAAGPAQSPVPGQATGPAQPPTPGQASGVAPANVPGQGPGAGQSFGPAQASGAGRSPVPAQGPGAAQGPVPGQSFGPAQASGGGAGRAEAGDAESSPGTVVFRRPTAADAPQGDQDAGTMLFRPVPSQGQGDGRGQAGRGTPGAAPDWPEAGSDFAAQGPVHAGAAGPAAAAAPGPGFAAGKAAADRAAAAQGPAAATPGTPAATPGPTASQPNPAAPGPVGPAAPATPGVPHQAAAAPQPVTAPSAPASPVSNPLSTPVTSGPGGGQASWAQQVHQLAGAGEAEQPVAPWKPPVEDIFQAAARRQASARPAGLGRRLAARLVDTLVVAAVTSAAAVPLGLKTVDHVNEKIDAAKLTGRTVTVWIVDGTTSVYLGVILAVLLLAGVLCEALPTAKWGRTLGKKLFRLEVRDIEAHEPPSFGAALRRWLVYSIPGLLGIGVVGVVWGLFDRPWRQCWHDKAAHTFVAG</sequence>
<accession>A0A2U9P1L0</accession>
<evidence type="ECO:0000313" key="10">
    <source>
        <dbReference type="EMBL" id="AWT43550.1"/>
    </source>
</evidence>
<proteinExistence type="predicted"/>
<keyword evidence="2" id="KW-1003">Cell membrane</keyword>